<dbReference type="KEGG" id="asac:ATHSA_p20042"/>
<reference evidence="3" key="1">
    <citation type="submission" date="2019-04" db="EMBL/GenBank/DDBJ databases">
        <title>NAS-01 Genome Sequencing.</title>
        <authorList>
            <person name="Kato S."/>
            <person name="Itoh T."/>
            <person name="Ohkuma M."/>
        </authorList>
    </citation>
    <scope>NUCLEOTIDE SEQUENCE [LARGE SCALE GENOMIC DNA]</scope>
    <source>
        <strain evidence="3">NAS-01</strain>
        <plasmid evidence="3">pATS2</plasmid>
    </source>
</reference>
<keyword evidence="2" id="KW-0614">Plasmid</keyword>
<proteinExistence type="predicted"/>
<gene>
    <name evidence="2" type="ORF">ATHSA_p20042</name>
</gene>
<keyword evidence="1" id="KW-0175">Coiled coil</keyword>
<geneLocation type="plasmid" evidence="2 3">
    <name>pATS2</name>
</geneLocation>
<sequence length="362" mass="41996">MDYDEFVSFMADYNQRLYPNHNNMWKKIHLLNSENLNRQTLKTLDRFESTLSKALKRFSKSDIESLLNTDHGPRPHPNTFILKKLGISPKTYKTIRYAIFNHTRHADGNNPDNLVPSVNKYNPYIDNIGNSQNEEIKSVLEYEPKSSSEESSQDCEVQIKQLQSQIDGIKSAIKNMSDNLTEYLISYITDFENDQKEKLRDDLRAEIKQIRQQISKKYAQIQSANAGEAFLGGLLGGGAVLAIEEIIKKLTSNPIEDLENRINEISQNIYQMNQSLQIQQRNIEILFEWVKSIANITDGFNYLRLFRVPITQEDWDRLSDDVKQSWSPFHIKPPLTDEKRKAIAEFIKRNEPPTVEMCYDLG</sequence>
<evidence type="ECO:0000313" key="2">
    <source>
        <dbReference type="EMBL" id="BBJ29132.1"/>
    </source>
</evidence>
<protein>
    <submittedName>
        <fullName evidence="2">Uncharacterized protein</fullName>
    </submittedName>
</protein>
<dbReference type="EMBL" id="AP019553">
    <property type="protein sequence ID" value="BBJ29132.1"/>
    <property type="molecule type" value="Genomic_DNA"/>
</dbReference>
<evidence type="ECO:0000256" key="1">
    <source>
        <dbReference type="SAM" id="Coils"/>
    </source>
</evidence>
<evidence type="ECO:0000313" key="3">
    <source>
        <dbReference type="Proteomes" id="UP000463916"/>
    </source>
</evidence>
<feature type="coiled-coil region" evidence="1">
    <location>
        <begin position="159"/>
        <end position="220"/>
    </location>
</feature>
<accession>A0A6N4TG44</accession>
<dbReference type="Gene3D" id="1.20.1170.10">
    <property type="match status" value="1"/>
</dbReference>
<organism evidence="2 3">
    <name type="scientific">Athalassotoga saccharophila</name>
    <dbReference type="NCBI Taxonomy" id="1441386"/>
    <lineage>
        <taxon>Bacteria</taxon>
        <taxon>Thermotogati</taxon>
        <taxon>Thermotogota</taxon>
        <taxon>Thermotogae</taxon>
        <taxon>Mesoaciditogales</taxon>
        <taxon>Mesoaciditogaceae</taxon>
        <taxon>Athalassotoga</taxon>
    </lineage>
</organism>
<dbReference type="AlphaFoldDB" id="A0A6N4TG44"/>
<dbReference type="SUPFAM" id="SSF58100">
    <property type="entry name" value="Bacterial hemolysins"/>
    <property type="match status" value="1"/>
</dbReference>
<keyword evidence="3" id="KW-1185">Reference proteome</keyword>
<dbReference type="Proteomes" id="UP000463916">
    <property type="component" value="Plasmid pATS2"/>
</dbReference>
<name>A0A6N4TG44_9BACT</name>